<evidence type="ECO:0000256" key="11">
    <source>
        <dbReference type="PIRSR" id="PIRSR600101-1"/>
    </source>
</evidence>
<organism evidence="14 15">
    <name type="scientific">Conidiobolus coronatus (strain ATCC 28846 / CBS 209.66 / NRRL 28638)</name>
    <name type="common">Delacroixia coronata</name>
    <dbReference type="NCBI Taxonomy" id="796925"/>
    <lineage>
        <taxon>Eukaryota</taxon>
        <taxon>Fungi</taxon>
        <taxon>Fungi incertae sedis</taxon>
        <taxon>Zoopagomycota</taxon>
        <taxon>Entomophthoromycotina</taxon>
        <taxon>Entomophthoromycetes</taxon>
        <taxon>Entomophthorales</taxon>
        <taxon>Ancylistaceae</taxon>
        <taxon>Conidiobolus</taxon>
    </lineage>
</organism>
<dbReference type="GO" id="GO:0006751">
    <property type="term" value="P:glutathione catabolic process"/>
    <property type="evidence" value="ECO:0007669"/>
    <property type="project" value="UniProtKB-UniRule"/>
</dbReference>
<evidence type="ECO:0000256" key="10">
    <source>
        <dbReference type="ARBA" id="ARBA00047417"/>
    </source>
</evidence>
<feature type="binding site" evidence="12">
    <location>
        <position position="434"/>
    </location>
    <ligand>
        <name>L-glutamate</name>
        <dbReference type="ChEBI" id="CHEBI:29985"/>
    </ligand>
</feature>
<dbReference type="GO" id="GO:0103068">
    <property type="term" value="F:leukotriene C4 gamma-glutamyl transferase activity"/>
    <property type="evidence" value="ECO:0007669"/>
    <property type="project" value="UniProtKB-EC"/>
</dbReference>
<dbReference type="GO" id="GO:0036374">
    <property type="term" value="F:glutathione hydrolase activity"/>
    <property type="evidence" value="ECO:0007669"/>
    <property type="project" value="UniProtKB-UniRule"/>
</dbReference>
<reference evidence="14 15" key="1">
    <citation type="journal article" date="2015" name="Genome Biol. Evol.">
        <title>Phylogenomic analyses indicate that early fungi evolved digesting cell walls of algal ancestors of land plants.</title>
        <authorList>
            <person name="Chang Y."/>
            <person name="Wang S."/>
            <person name="Sekimoto S."/>
            <person name="Aerts A.L."/>
            <person name="Choi C."/>
            <person name="Clum A."/>
            <person name="LaButti K.M."/>
            <person name="Lindquist E.A."/>
            <person name="Yee Ngan C."/>
            <person name="Ohm R.A."/>
            <person name="Salamov A.A."/>
            <person name="Grigoriev I.V."/>
            <person name="Spatafora J.W."/>
            <person name="Berbee M.L."/>
        </authorList>
    </citation>
    <scope>NUCLEOTIDE SEQUENCE [LARGE SCALE GENOMIC DNA]</scope>
    <source>
        <strain evidence="14 15">NRRL 28638</strain>
    </source>
</reference>
<dbReference type="STRING" id="796925.A0A137PGW9"/>
<dbReference type="SUPFAM" id="SSF56235">
    <property type="entry name" value="N-terminal nucleophile aminohydrolases (Ntn hydrolases)"/>
    <property type="match status" value="1"/>
</dbReference>
<evidence type="ECO:0000256" key="4">
    <source>
        <dbReference type="ARBA" id="ARBA00009381"/>
    </source>
</evidence>
<keyword evidence="7 13" id="KW-0378">Hydrolase</keyword>
<feature type="binding site" evidence="12">
    <location>
        <begin position="410"/>
        <end position="412"/>
    </location>
    <ligand>
        <name>L-glutamate</name>
        <dbReference type="ChEBI" id="CHEBI:29985"/>
    </ligand>
</feature>
<sequence>MIQKSESYNNLLKYALITATLASSVVSSEITVNKVRRAENTTFPGYSATVVTGQTAGVATEHEVCSNIGLDILKKGGSAVDSAIASGLCVGITSCFASGIGGGGFSVVRNPEGKAEFIDFRESAPLASNKTMYKSDPSLSKIGGLAVGVPGEIRGYELMHKKYGKLSWEELFKPAIELSNKGFKVGRILDLRLKSHGEWILKNERFKQVFAPNGTVLGLGDLVKRPKLAATLEKISKEGSKAFYEGEIAKEIIDTIQSTGGIMTLEDLKNYKAITREPVIATVFNSTIITSSAPTSGSILASTLKLIEAVVKANGTGSQTDLYHRYVEALKFGFASRTRLGDPNFNKNITEYSKEIITDEYINNLRPQVDLEKTHDPSYYKPLYDVKELPGTTHISIIGNDGFAVSLTSTINLEFGSRLMTPNSGIILNNEMDDFSAPGFSNGFNLAPSPYNYVEPNKRPLSSTVPTIIVKPNGELTAIGGSGGSRILSAVIQVLVENEINLKDLKSSIDSPRIHHQLLPDVISLEENLDKVILDGLKNKGHNITDWGNSYRSIVQVVRKKGDGCIEALSDARKFGLAAAY</sequence>
<dbReference type="GO" id="GO:0005886">
    <property type="term" value="C:plasma membrane"/>
    <property type="evidence" value="ECO:0007669"/>
    <property type="project" value="TreeGrafter"/>
</dbReference>
<evidence type="ECO:0000256" key="6">
    <source>
        <dbReference type="ARBA" id="ARBA00022679"/>
    </source>
</evidence>
<dbReference type="Pfam" id="PF01019">
    <property type="entry name" value="G_glu_transpept"/>
    <property type="match status" value="1"/>
</dbReference>
<dbReference type="EC" id="3.4.19.13" evidence="13"/>
<protein>
    <recommendedName>
        <fullName evidence="13">Glutathione hydrolase</fullName>
        <ecNumber evidence="13">2.3.2.2</ecNumber>
        <ecNumber evidence="13">3.4.19.13</ecNumber>
    </recommendedName>
    <alternativeName>
        <fullName evidence="13">Gamma-glutamyltransferase</fullName>
    </alternativeName>
    <alternativeName>
        <fullName evidence="13">Gamma-glutamyltranspeptidase</fullName>
    </alternativeName>
</protein>
<comment type="similarity">
    <text evidence="4">Belongs to the gamma-glutamyltransferase family.</text>
</comment>
<comment type="function">
    <text evidence="13">Cleaves the gamma-glutamyl peptide bond of glutathione and glutathione conjugates.</text>
</comment>
<feature type="binding site" evidence="12">
    <location>
        <begin position="462"/>
        <end position="463"/>
    </location>
    <ligand>
        <name>L-glutamate</name>
        <dbReference type="ChEBI" id="CHEBI:29985"/>
    </ligand>
</feature>
<dbReference type="FunFam" id="3.60.20.40:FF:000001">
    <property type="entry name" value="Gamma-glutamyltranspeptidase 1"/>
    <property type="match status" value="1"/>
</dbReference>
<comment type="catalytic activity">
    <reaction evidence="10 13">
        <text>an N-terminal (5-L-glutamyl)-[peptide] + an alpha-amino acid = 5-L-glutamyl amino acid + an N-terminal L-alpha-aminoacyl-[peptide]</text>
        <dbReference type="Rhea" id="RHEA:23904"/>
        <dbReference type="Rhea" id="RHEA-COMP:9780"/>
        <dbReference type="Rhea" id="RHEA-COMP:9795"/>
        <dbReference type="ChEBI" id="CHEBI:77644"/>
        <dbReference type="ChEBI" id="CHEBI:78597"/>
        <dbReference type="ChEBI" id="CHEBI:78599"/>
        <dbReference type="ChEBI" id="CHEBI:78608"/>
        <dbReference type="EC" id="2.3.2.2"/>
    </reaction>
</comment>
<dbReference type="PRINTS" id="PR01210">
    <property type="entry name" value="GGTRANSPTASE"/>
</dbReference>
<evidence type="ECO:0000313" key="14">
    <source>
        <dbReference type="EMBL" id="KXN74220.1"/>
    </source>
</evidence>
<feature type="binding site" evidence="12">
    <location>
        <position position="484"/>
    </location>
    <ligand>
        <name>L-glutamate</name>
        <dbReference type="ChEBI" id="CHEBI:29985"/>
    </ligand>
</feature>
<dbReference type="InterPro" id="IPR043138">
    <property type="entry name" value="GGT_lsub"/>
</dbReference>
<keyword evidence="8" id="KW-0325">Glycoprotein</keyword>
<dbReference type="EC" id="2.3.2.2" evidence="13"/>
<evidence type="ECO:0000256" key="3">
    <source>
        <dbReference type="ARBA" id="ARBA00005115"/>
    </source>
</evidence>
<evidence type="ECO:0000313" key="15">
    <source>
        <dbReference type="Proteomes" id="UP000070444"/>
    </source>
</evidence>
<proteinExistence type="inferred from homology"/>
<dbReference type="OMA" id="ICGMGPP"/>
<dbReference type="OrthoDB" id="1081007at2759"/>
<dbReference type="InterPro" id="IPR029055">
    <property type="entry name" value="Ntn_hydrolases_N"/>
</dbReference>
<dbReference type="AlphaFoldDB" id="A0A137PGW9"/>
<keyword evidence="9 13" id="KW-0012">Acyltransferase</keyword>
<dbReference type="Gene3D" id="1.10.246.130">
    <property type="match status" value="1"/>
</dbReference>
<dbReference type="NCBIfam" id="TIGR00066">
    <property type="entry name" value="g_glut_trans"/>
    <property type="match status" value="1"/>
</dbReference>
<name>A0A137PGW9_CONC2</name>
<dbReference type="EMBL" id="KQ964426">
    <property type="protein sequence ID" value="KXN74220.1"/>
    <property type="molecule type" value="Genomic_DNA"/>
</dbReference>
<evidence type="ECO:0000256" key="8">
    <source>
        <dbReference type="ARBA" id="ARBA00023180"/>
    </source>
</evidence>
<dbReference type="FunFam" id="1.10.246.130:FF:000005">
    <property type="entry name" value="Gamma-glutamyltranspeptidase 1, putative"/>
    <property type="match status" value="1"/>
</dbReference>
<evidence type="ECO:0000256" key="5">
    <source>
        <dbReference type="ARBA" id="ARBA00022670"/>
    </source>
</evidence>
<dbReference type="PANTHER" id="PTHR11686">
    <property type="entry name" value="GAMMA GLUTAMYL TRANSPEPTIDASE"/>
    <property type="match status" value="1"/>
</dbReference>
<evidence type="ECO:0000256" key="12">
    <source>
        <dbReference type="PIRSR" id="PIRSR600101-2"/>
    </source>
</evidence>
<evidence type="ECO:0000256" key="2">
    <source>
        <dbReference type="ARBA" id="ARBA00001089"/>
    </source>
</evidence>
<evidence type="ECO:0000256" key="13">
    <source>
        <dbReference type="RuleBase" id="RU368068"/>
    </source>
</evidence>
<dbReference type="UniPathway" id="UPA00204"/>
<evidence type="ECO:0000256" key="9">
    <source>
        <dbReference type="ARBA" id="ARBA00023315"/>
    </source>
</evidence>
<dbReference type="Proteomes" id="UP000070444">
    <property type="component" value="Unassembled WGS sequence"/>
</dbReference>
<keyword evidence="5" id="KW-0645">Protease</keyword>
<dbReference type="PANTHER" id="PTHR11686:SF9">
    <property type="entry name" value="RE13973P"/>
    <property type="match status" value="1"/>
</dbReference>
<dbReference type="InterPro" id="IPR000101">
    <property type="entry name" value="GGT_peptidase"/>
</dbReference>
<keyword evidence="6 13" id="KW-0808">Transferase</keyword>
<dbReference type="Gene3D" id="3.60.20.40">
    <property type="match status" value="1"/>
</dbReference>
<feature type="binding site" evidence="12">
    <location>
        <position position="121"/>
    </location>
    <ligand>
        <name>L-glutamate</name>
        <dbReference type="ChEBI" id="CHEBI:29985"/>
    </ligand>
</feature>
<comment type="catalytic activity">
    <reaction evidence="2 13">
        <text>glutathione + H2O = L-cysteinylglycine + L-glutamate</text>
        <dbReference type="Rhea" id="RHEA:28807"/>
        <dbReference type="ChEBI" id="CHEBI:15377"/>
        <dbReference type="ChEBI" id="CHEBI:29985"/>
        <dbReference type="ChEBI" id="CHEBI:57925"/>
        <dbReference type="ChEBI" id="CHEBI:61694"/>
        <dbReference type="EC" id="3.4.19.13"/>
    </reaction>
</comment>
<feature type="active site" description="Nucleophile" evidence="11">
    <location>
        <position position="392"/>
    </location>
</feature>
<dbReference type="GO" id="GO:0006508">
    <property type="term" value="P:proteolysis"/>
    <property type="evidence" value="ECO:0007669"/>
    <property type="project" value="UniProtKB-KW"/>
</dbReference>
<evidence type="ECO:0000256" key="7">
    <source>
        <dbReference type="ARBA" id="ARBA00022801"/>
    </source>
</evidence>
<evidence type="ECO:0000256" key="1">
    <source>
        <dbReference type="ARBA" id="ARBA00001049"/>
    </source>
</evidence>
<gene>
    <name evidence="14" type="ORF">CONCODRAFT_67675</name>
</gene>
<accession>A0A137PGW9</accession>
<keyword evidence="15" id="KW-1185">Reference proteome</keyword>
<comment type="pathway">
    <text evidence="3 13">Sulfur metabolism; glutathione metabolism.</text>
</comment>
<comment type="catalytic activity">
    <reaction evidence="1 13">
        <text>an S-substituted glutathione + H2O = an S-substituted L-cysteinylglycine + L-glutamate</text>
        <dbReference type="Rhea" id="RHEA:59468"/>
        <dbReference type="ChEBI" id="CHEBI:15377"/>
        <dbReference type="ChEBI" id="CHEBI:29985"/>
        <dbReference type="ChEBI" id="CHEBI:90779"/>
        <dbReference type="ChEBI" id="CHEBI:143103"/>
        <dbReference type="EC" id="3.4.19.13"/>
    </reaction>
</comment>
<dbReference type="InterPro" id="IPR043137">
    <property type="entry name" value="GGT_ssub_C"/>
</dbReference>